<dbReference type="GO" id="GO:0030170">
    <property type="term" value="F:pyridoxal phosphate binding"/>
    <property type="evidence" value="ECO:0007669"/>
    <property type="project" value="InterPro"/>
</dbReference>
<dbReference type="RefSeq" id="WP_096399653.1">
    <property type="nucleotide sequence ID" value="NZ_AP017368.1"/>
</dbReference>
<feature type="domain" description="MOSC" evidence="1">
    <location>
        <begin position="18"/>
        <end position="142"/>
    </location>
</feature>
<name>A0A1J1DYF5_9BACT</name>
<dbReference type="InterPro" id="IPR052716">
    <property type="entry name" value="MOSC_domain"/>
</dbReference>
<dbReference type="Gene3D" id="2.40.33.20">
    <property type="entry name" value="PK beta-barrel domain-like"/>
    <property type="match status" value="1"/>
</dbReference>
<proteinExistence type="predicted"/>
<dbReference type="AlphaFoldDB" id="A0A1J1DYF5"/>
<accession>A0A1J1DYF5</accession>
<dbReference type="PANTHER" id="PTHR36930">
    <property type="entry name" value="METAL-SULFUR CLUSTER BIOSYNTHESIS PROTEINS YUAD-RELATED"/>
    <property type="match status" value="1"/>
</dbReference>
<dbReference type="Proteomes" id="UP000242645">
    <property type="component" value="Chromosome"/>
</dbReference>
<dbReference type="KEGG" id="dtr:RSDT_0622"/>
<gene>
    <name evidence="2" type="ORF">RSDT_0622</name>
</gene>
<dbReference type="OrthoDB" id="9784492at2"/>
<organism evidence="2 3">
    <name type="scientific">Candidatus Desulfovibrio trichonymphae</name>
    <dbReference type="NCBI Taxonomy" id="1725232"/>
    <lineage>
        <taxon>Bacteria</taxon>
        <taxon>Pseudomonadati</taxon>
        <taxon>Thermodesulfobacteriota</taxon>
        <taxon>Desulfovibrionia</taxon>
        <taxon>Desulfovibrionales</taxon>
        <taxon>Desulfovibrionaceae</taxon>
        <taxon>Desulfovibrio</taxon>
    </lineage>
</organism>
<evidence type="ECO:0000313" key="3">
    <source>
        <dbReference type="Proteomes" id="UP000242645"/>
    </source>
</evidence>
<dbReference type="PROSITE" id="PS51340">
    <property type="entry name" value="MOSC"/>
    <property type="match status" value="1"/>
</dbReference>
<dbReference type="EMBL" id="AP017368">
    <property type="protein sequence ID" value="BAV92134.1"/>
    <property type="molecule type" value="Genomic_DNA"/>
</dbReference>
<protein>
    <submittedName>
        <fullName evidence="2">MOSC domain-containing molybdenum cofactor biosynthesis protein</fullName>
    </submittedName>
</protein>
<evidence type="ECO:0000313" key="2">
    <source>
        <dbReference type="EMBL" id="BAV92134.1"/>
    </source>
</evidence>
<dbReference type="GO" id="GO:0003824">
    <property type="term" value="F:catalytic activity"/>
    <property type="evidence" value="ECO:0007669"/>
    <property type="project" value="InterPro"/>
</dbReference>
<evidence type="ECO:0000259" key="1">
    <source>
        <dbReference type="PROSITE" id="PS51340"/>
    </source>
</evidence>
<dbReference type="GO" id="GO:0030151">
    <property type="term" value="F:molybdenum ion binding"/>
    <property type="evidence" value="ECO:0007669"/>
    <property type="project" value="InterPro"/>
</dbReference>
<dbReference type="SUPFAM" id="SSF50800">
    <property type="entry name" value="PK beta-barrel domain-like"/>
    <property type="match status" value="1"/>
</dbReference>
<dbReference type="Pfam" id="PF03473">
    <property type="entry name" value="MOSC"/>
    <property type="match status" value="1"/>
</dbReference>
<sequence length="149" mass="16200">MGEILAICISKRKGTPKKPVNSAVLVENYGFEHDAHAGNLHRQVSLLSSDRIEDFRRRGFVAPFGCFGENLVVRDIDLVTLPVGTRFACGDALLEMTQIGKECHNHCQIYHAVGECIMPTQGVFAKVLRGGVITTGADLAVLPPEIQGQ</sequence>
<keyword evidence="3" id="KW-1185">Reference proteome</keyword>
<dbReference type="PANTHER" id="PTHR36930:SF1">
    <property type="entry name" value="MOSC DOMAIN-CONTAINING PROTEIN"/>
    <property type="match status" value="1"/>
</dbReference>
<dbReference type="InterPro" id="IPR011037">
    <property type="entry name" value="Pyrv_Knase-like_insert_dom_sf"/>
</dbReference>
<dbReference type="InterPro" id="IPR005302">
    <property type="entry name" value="MoCF_Sase_C"/>
</dbReference>
<reference evidence="2 3" key="1">
    <citation type="journal article" date="2017" name="ISME J.">
        <title>Genome of 'Ca. Desulfovibrio trichonymphae', an H2-oxidizing bacterium in a tripartite symbiotic system within a protist cell in the termite gut.</title>
        <authorList>
            <person name="Kuwahara H."/>
            <person name="Yuki M."/>
            <person name="Izawa K."/>
            <person name="Ohkuma M."/>
            <person name="Hongoh Y."/>
        </authorList>
    </citation>
    <scope>NUCLEOTIDE SEQUENCE [LARGE SCALE GENOMIC DNA]</scope>
    <source>
        <strain evidence="2 3">Rs-N31</strain>
    </source>
</reference>